<accession>A0AAV1LI56</accession>
<keyword evidence="13" id="KW-1185">Reference proteome</keyword>
<dbReference type="InterPro" id="IPR050430">
    <property type="entry name" value="Peptidase_S1"/>
</dbReference>
<evidence type="ECO:0000256" key="2">
    <source>
        <dbReference type="ARBA" id="ARBA00022670"/>
    </source>
</evidence>
<proteinExistence type="inferred from homology"/>
<keyword evidence="10" id="KW-0732">Signal</keyword>
<dbReference type="Pfam" id="PF00089">
    <property type="entry name" value="Trypsin"/>
    <property type="match status" value="1"/>
</dbReference>
<evidence type="ECO:0000313" key="12">
    <source>
        <dbReference type="EMBL" id="CAK1593959.1"/>
    </source>
</evidence>
<keyword evidence="2" id="KW-0645">Protease</keyword>
<dbReference type="SUPFAM" id="SSF50494">
    <property type="entry name" value="Trypsin-like serine proteases"/>
    <property type="match status" value="1"/>
</dbReference>
<comment type="catalytic activity">
    <reaction evidence="8">
        <text>Preferential cleavage: Arg-|-Xaa, Lys-|-Xaa.</text>
        <dbReference type="EC" id="3.4.21.4"/>
    </reaction>
</comment>
<dbReference type="AlphaFoldDB" id="A0AAV1LI56"/>
<name>A0AAV1LI56_9NEOP</name>
<comment type="similarity">
    <text evidence="1">Belongs to the peptidase S1 family.</text>
</comment>
<dbReference type="SMART" id="SM00020">
    <property type="entry name" value="Tryp_SPc"/>
    <property type="match status" value="1"/>
</dbReference>
<dbReference type="GO" id="GO:0007586">
    <property type="term" value="P:digestion"/>
    <property type="evidence" value="ECO:0007669"/>
    <property type="project" value="UniProtKB-KW"/>
</dbReference>
<protein>
    <recommendedName>
        <fullName evidence="9">trypsin</fullName>
        <ecNumber evidence="9">3.4.21.4</ecNumber>
    </recommendedName>
</protein>
<evidence type="ECO:0000256" key="5">
    <source>
        <dbReference type="ARBA" id="ARBA00022825"/>
    </source>
</evidence>
<evidence type="ECO:0000256" key="1">
    <source>
        <dbReference type="ARBA" id="ARBA00007664"/>
    </source>
</evidence>
<evidence type="ECO:0000256" key="3">
    <source>
        <dbReference type="ARBA" id="ARBA00022757"/>
    </source>
</evidence>
<dbReference type="InterPro" id="IPR001314">
    <property type="entry name" value="Peptidase_S1A"/>
</dbReference>
<gene>
    <name evidence="12" type="ORF">PARMNEM_LOCUS13663</name>
</gene>
<organism evidence="12 13">
    <name type="scientific">Parnassius mnemosyne</name>
    <name type="common">clouded apollo</name>
    <dbReference type="NCBI Taxonomy" id="213953"/>
    <lineage>
        <taxon>Eukaryota</taxon>
        <taxon>Metazoa</taxon>
        <taxon>Ecdysozoa</taxon>
        <taxon>Arthropoda</taxon>
        <taxon>Hexapoda</taxon>
        <taxon>Insecta</taxon>
        <taxon>Pterygota</taxon>
        <taxon>Neoptera</taxon>
        <taxon>Endopterygota</taxon>
        <taxon>Lepidoptera</taxon>
        <taxon>Glossata</taxon>
        <taxon>Ditrysia</taxon>
        <taxon>Papilionoidea</taxon>
        <taxon>Papilionidae</taxon>
        <taxon>Parnassiinae</taxon>
        <taxon>Parnassini</taxon>
        <taxon>Parnassius</taxon>
        <taxon>Driopa</taxon>
    </lineage>
</organism>
<keyword evidence="7" id="KW-1015">Disulfide bond</keyword>
<evidence type="ECO:0000256" key="7">
    <source>
        <dbReference type="ARBA" id="ARBA00023157"/>
    </source>
</evidence>
<dbReference type="EC" id="3.4.21.4" evidence="9"/>
<keyword evidence="5" id="KW-0720">Serine protease</keyword>
<dbReference type="PANTHER" id="PTHR24276">
    <property type="entry name" value="POLYSERASE-RELATED"/>
    <property type="match status" value="1"/>
</dbReference>
<dbReference type="GO" id="GO:0006508">
    <property type="term" value="P:proteolysis"/>
    <property type="evidence" value="ECO:0007669"/>
    <property type="project" value="UniProtKB-KW"/>
</dbReference>
<dbReference type="PROSITE" id="PS50240">
    <property type="entry name" value="TRYPSIN_DOM"/>
    <property type="match status" value="1"/>
</dbReference>
<keyword evidence="4" id="KW-0378">Hydrolase</keyword>
<comment type="caution">
    <text evidence="12">The sequence shown here is derived from an EMBL/GenBank/DDBJ whole genome shotgun (WGS) entry which is preliminary data.</text>
</comment>
<dbReference type="InterPro" id="IPR043504">
    <property type="entry name" value="Peptidase_S1_PA_chymotrypsin"/>
</dbReference>
<reference evidence="12 13" key="1">
    <citation type="submission" date="2023-11" db="EMBL/GenBank/DDBJ databases">
        <authorList>
            <person name="Hedman E."/>
            <person name="Englund M."/>
            <person name="Stromberg M."/>
            <person name="Nyberg Akerstrom W."/>
            <person name="Nylinder S."/>
            <person name="Jareborg N."/>
            <person name="Kallberg Y."/>
            <person name="Kronander E."/>
        </authorList>
    </citation>
    <scope>NUCLEOTIDE SEQUENCE [LARGE SCALE GENOMIC DNA]</scope>
</reference>
<dbReference type="Gene3D" id="2.40.10.10">
    <property type="entry name" value="Trypsin-like serine proteases"/>
    <property type="match status" value="1"/>
</dbReference>
<dbReference type="InterPro" id="IPR001254">
    <property type="entry name" value="Trypsin_dom"/>
</dbReference>
<feature type="signal peptide" evidence="10">
    <location>
        <begin position="1"/>
        <end position="23"/>
    </location>
</feature>
<feature type="chain" id="PRO_5043606485" description="trypsin" evidence="10">
    <location>
        <begin position="24"/>
        <end position="250"/>
    </location>
</feature>
<evidence type="ECO:0000256" key="4">
    <source>
        <dbReference type="ARBA" id="ARBA00022801"/>
    </source>
</evidence>
<dbReference type="InterPro" id="IPR009003">
    <property type="entry name" value="Peptidase_S1_PA"/>
</dbReference>
<dbReference type="PRINTS" id="PR00722">
    <property type="entry name" value="CHYMOTRYPSIN"/>
</dbReference>
<keyword evidence="6" id="KW-0865">Zymogen</keyword>
<evidence type="ECO:0000256" key="6">
    <source>
        <dbReference type="ARBA" id="ARBA00023145"/>
    </source>
</evidence>
<evidence type="ECO:0000313" key="13">
    <source>
        <dbReference type="Proteomes" id="UP001314205"/>
    </source>
</evidence>
<evidence type="ECO:0000256" key="8">
    <source>
        <dbReference type="ARBA" id="ARBA00036320"/>
    </source>
</evidence>
<dbReference type="Proteomes" id="UP001314205">
    <property type="component" value="Unassembled WGS sequence"/>
</dbReference>
<evidence type="ECO:0000256" key="10">
    <source>
        <dbReference type="SAM" id="SignalP"/>
    </source>
</evidence>
<evidence type="ECO:0000259" key="11">
    <source>
        <dbReference type="PROSITE" id="PS50240"/>
    </source>
</evidence>
<feature type="domain" description="Peptidase S1" evidence="11">
    <location>
        <begin position="28"/>
        <end position="247"/>
    </location>
</feature>
<dbReference type="GO" id="GO:0004252">
    <property type="term" value="F:serine-type endopeptidase activity"/>
    <property type="evidence" value="ECO:0007669"/>
    <property type="project" value="UniProtKB-EC"/>
</dbReference>
<keyword evidence="3" id="KW-0222">Digestion</keyword>
<dbReference type="EMBL" id="CAVLGL010000089">
    <property type="protein sequence ID" value="CAK1593959.1"/>
    <property type="molecule type" value="Genomic_DNA"/>
</dbReference>
<dbReference type="PANTHER" id="PTHR24276:SF97">
    <property type="entry name" value="GH13245P2-RELATED"/>
    <property type="match status" value="1"/>
</dbReference>
<evidence type="ECO:0000256" key="9">
    <source>
        <dbReference type="ARBA" id="ARBA00038868"/>
    </source>
</evidence>
<sequence length="250" mass="28028">MFLRVQLTFNLFLIFCLFKVTTPLNRRVFEGESIPHDYHTYLVKLEFHGSAPSLGECSGSFISNYWLLTSAHCIETDLLRVDVFFATKIGLRLIAQIEKRDVWPHPDYVLNKDSIANNEKDIALMYLRESINFNTYNINPIKLSTNYPEVGESGIIAGYGDAEVYSDAPREGTVVITKCPFFQSTNLICSNGRVRAGSGDSGGPLIYKGNLVGVTSAGCKDPYINRICLTVYTSVAANFDWIRKITNEIL</sequence>